<comment type="catalytic activity">
    <reaction evidence="6">
        <text>4 isopentenyl diphosphate + (2E,6E)-farnesyl diphosphate = all-trans-heptaprenyl diphosphate + 4 diphosphate</text>
        <dbReference type="Rhea" id="RHEA:27794"/>
        <dbReference type="ChEBI" id="CHEBI:33019"/>
        <dbReference type="ChEBI" id="CHEBI:58206"/>
        <dbReference type="ChEBI" id="CHEBI:128769"/>
        <dbReference type="ChEBI" id="CHEBI:175763"/>
        <dbReference type="EC" id="2.5.1.30"/>
    </reaction>
</comment>
<evidence type="ECO:0000256" key="5">
    <source>
        <dbReference type="ARBA" id="ARBA00022842"/>
    </source>
</evidence>
<dbReference type="EC" id="2.5.1.30" evidence="9"/>
<gene>
    <name evidence="12" type="primary">hepT</name>
    <name evidence="12" type="ORF">CWR48_08465</name>
</gene>
<evidence type="ECO:0000256" key="1">
    <source>
        <dbReference type="ARBA" id="ARBA00001946"/>
    </source>
</evidence>
<dbReference type="GO" id="GO:0046872">
    <property type="term" value="F:metal ion binding"/>
    <property type="evidence" value="ECO:0007669"/>
    <property type="project" value="UniProtKB-KW"/>
</dbReference>
<dbReference type="PANTHER" id="PTHR12001:SF69">
    <property type="entry name" value="ALL TRANS-POLYPRENYL-DIPHOSPHATE SYNTHASE PDSS1"/>
    <property type="match status" value="1"/>
</dbReference>
<keyword evidence="4" id="KW-0479">Metal-binding</keyword>
<dbReference type="GO" id="GO:0008299">
    <property type="term" value="P:isoprenoid biosynthetic process"/>
    <property type="evidence" value="ECO:0007669"/>
    <property type="project" value="InterPro"/>
</dbReference>
<dbReference type="Pfam" id="PF00348">
    <property type="entry name" value="polyprenyl_synt"/>
    <property type="match status" value="1"/>
</dbReference>
<dbReference type="PANTHER" id="PTHR12001">
    <property type="entry name" value="GERANYLGERANYL PYROPHOSPHATE SYNTHASE"/>
    <property type="match status" value="1"/>
</dbReference>
<evidence type="ECO:0000256" key="8">
    <source>
        <dbReference type="ARBA" id="ARBA00065985"/>
    </source>
</evidence>
<reference evidence="13" key="1">
    <citation type="submission" date="2017-11" db="EMBL/GenBank/DDBJ databases">
        <authorList>
            <person name="Zhu W."/>
        </authorList>
    </citation>
    <scope>NUCLEOTIDE SEQUENCE [LARGE SCALE GENOMIC DNA]</scope>
    <source>
        <strain evidence="13">CAU 1183</strain>
    </source>
</reference>
<dbReference type="PROSITE" id="PS00723">
    <property type="entry name" value="POLYPRENYL_SYNTHASE_1"/>
    <property type="match status" value="1"/>
</dbReference>
<evidence type="ECO:0000313" key="12">
    <source>
        <dbReference type="EMBL" id="RDW19073.1"/>
    </source>
</evidence>
<dbReference type="CDD" id="cd00685">
    <property type="entry name" value="Trans_IPPS_HT"/>
    <property type="match status" value="1"/>
</dbReference>
<sequence>MKLPKTYGFLKKDLNTIEKTLHQIIQAEHPILRSASTELLNAGGKRIRPIFVLLSGQLGNFDLDNIKTVAVTLELIHMATLVHDDVVDNAELRRGKPTIKKIYGNRVAMYTGDYILARSLEEIATLRNPEVHRLLSKTIVEVCIGEIEQIEDKFNFDQSLRDYLRRIKRKTALLIATSCKLGAIVSDISKKDATKLYQYGYYVGMSYQIIDDILDFTSSSKVLGKPAGNDLLQGNITLPVLYGMQEPSFNLRLRETFKDKDQVNPEEMNSLIEELKKTDAIQRAYRLSDCYLEKALSTIMEFPDTRAKQTLVDIATYIGKRRS</sequence>
<dbReference type="InterPro" id="IPR014119">
    <property type="entry name" value="GerC3_HepT"/>
</dbReference>
<dbReference type="RefSeq" id="WP_115772810.1">
    <property type="nucleotide sequence ID" value="NZ_PIOC01000014.1"/>
</dbReference>
<evidence type="ECO:0000256" key="7">
    <source>
        <dbReference type="ARBA" id="ARBA00055604"/>
    </source>
</evidence>
<dbReference type="Proteomes" id="UP000257143">
    <property type="component" value="Unassembled WGS sequence"/>
</dbReference>
<evidence type="ECO:0000256" key="2">
    <source>
        <dbReference type="ARBA" id="ARBA00006706"/>
    </source>
</evidence>
<protein>
    <recommendedName>
        <fullName evidence="10">Heptaprenyl diphosphate synthase component 2</fullName>
        <ecNumber evidence="9">2.5.1.30</ecNumber>
    </recommendedName>
</protein>
<dbReference type="EMBL" id="PIOC01000014">
    <property type="protein sequence ID" value="RDW19073.1"/>
    <property type="molecule type" value="Genomic_DNA"/>
</dbReference>
<evidence type="ECO:0000313" key="13">
    <source>
        <dbReference type="Proteomes" id="UP000257143"/>
    </source>
</evidence>
<evidence type="ECO:0000256" key="10">
    <source>
        <dbReference type="ARBA" id="ARBA00070472"/>
    </source>
</evidence>
<dbReference type="InterPro" id="IPR000092">
    <property type="entry name" value="Polyprenyl_synt"/>
</dbReference>
<evidence type="ECO:0000256" key="3">
    <source>
        <dbReference type="ARBA" id="ARBA00022679"/>
    </source>
</evidence>
<dbReference type="GO" id="GO:0000010">
    <property type="term" value="F:heptaprenyl diphosphate synthase activity"/>
    <property type="evidence" value="ECO:0007669"/>
    <property type="project" value="UniProtKB-EC"/>
</dbReference>
<comment type="cofactor">
    <cofactor evidence="1">
        <name>Mg(2+)</name>
        <dbReference type="ChEBI" id="CHEBI:18420"/>
    </cofactor>
</comment>
<comment type="caution">
    <text evidence="12">The sequence shown here is derived from an EMBL/GenBank/DDBJ whole genome shotgun (WGS) entry which is preliminary data.</text>
</comment>
<proteinExistence type="inferred from homology"/>
<dbReference type="PROSITE" id="PS00444">
    <property type="entry name" value="POLYPRENYL_SYNTHASE_2"/>
    <property type="match status" value="1"/>
</dbReference>
<accession>A0A3D8PSH4</accession>
<keyword evidence="3 11" id="KW-0808">Transferase</keyword>
<dbReference type="FunFam" id="1.10.600.10:FF:000014">
    <property type="entry name" value="Heptaprenyl diphosphate synthase component II"/>
    <property type="match status" value="1"/>
</dbReference>
<comment type="subunit">
    <text evidence="8">Heterodimer of component I and II.</text>
</comment>
<keyword evidence="5" id="KW-0460">Magnesium</keyword>
<dbReference type="OrthoDB" id="9805316at2"/>
<comment type="function">
    <text evidence="7">Supplies heptaprenyl diphosphate, the precursor for the side chain of the isoprenoid quinone menaquinone-7 (MQ-7).</text>
</comment>
<keyword evidence="13" id="KW-1185">Reference proteome</keyword>
<dbReference type="Gene3D" id="1.10.600.10">
    <property type="entry name" value="Farnesyl Diphosphate Synthase"/>
    <property type="match status" value="1"/>
</dbReference>
<evidence type="ECO:0000256" key="4">
    <source>
        <dbReference type="ARBA" id="ARBA00022723"/>
    </source>
</evidence>
<evidence type="ECO:0000256" key="6">
    <source>
        <dbReference type="ARBA" id="ARBA00050780"/>
    </source>
</evidence>
<evidence type="ECO:0000256" key="11">
    <source>
        <dbReference type="RuleBase" id="RU004466"/>
    </source>
</evidence>
<dbReference type="SFLD" id="SFLDS00005">
    <property type="entry name" value="Isoprenoid_Synthase_Type_I"/>
    <property type="match status" value="1"/>
</dbReference>
<dbReference type="AlphaFoldDB" id="A0A3D8PSH4"/>
<dbReference type="InterPro" id="IPR008949">
    <property type="entry name" value="Isoprenoid_synthase_dom_sf"/>
</dbReference>
<dbReference type="SUPFAM" id="SSF48576">
    <property type="entry name" value="Terpenoid synthases"/>
    <property type="match status" value="1"/>
</dbReference>
<comment type="similarity">
    <text evidence="2 11">Belongs to the FPP/GGPP synthase family.</text>
</comment>
<dbReference type="InterPro" id="IPR033749">
    <property type="entry name" value="Polyprenyl_synt_CS"/>
</dbReference>
<evidence type="ECO:0000256" key="9">
    <source>
        <dbReference type="ARBA" id="ARBA00066444"/>
    </source>
</evidence>
<dbReference type="NCBIfam" id="TIGR02748">
    <property type="entry name" value="GerC3_HepT"/>
    <property type="match status" value="1"/>
</dbReference>
<organism evidence="12 13">
    <name type="scientific">Oceanobacillus arenosus</name>
    <dbReference type="NCBI Taxonomy" id="1229153"/>
    <lineage>
        <taxon>Bacteria</taxon>
        <taxon>Bacillati</taxon>
        <taxon>Bacillota</taxon>
        <taxon>Bacilli</taxon>
        <taxon>Bacillales</taxon>
        <taxon>Bacillaceae</taxon>
        <taxon>Oceanobacillus</taxon>
    </lineage>
</organism>
<name>A0A3D8PSH4_9BACI</name>